<protein>
    <submittedName>
        <fullName evidence="4">Class I SAM-dependent methyltransferase</fullName>
    </submittedName>
</protein>
<accession>A0ABV7YEW1</accession>
<evidence type="ECO:0000313" key="5">
    <source>
        <dbReference type="Proteomes" id="UP001595699"/>
    </source>
</evidence>
<dbReference type="PANTHER" id="PTHR44942:SF4">
    <property type="entry name" value="METHYLTRANSFERASE TYPE 11 DOMAIN-CONTAINING PROTEIN"/>
    <property type="match status" value="1"/>
</dbReference>
<dbReference type="Pfam" id="PF13649">
    <property type="entry name" value="Methyltransf_25"/>
    <property type="match status" value="1"/>
</dbReference>
<comment type="caution">
    <text evidence="4">The sequence shown here is derived from an EMBL/GenBank/DDBJ whole genome shotgun (WGS) entry which is preliminary data.</text>
</comment>
<dbReference type="Proteomes" id="UP001595699">
    <property type="component" value="Unassembled WGS sequence"/>
</dbReference>
<dbReference type="RefSeq" id="WP_205113768.1">
    <property type="nucleotide sequence ID" value="NZ_JAFBCM010000001.1"/>
</dbReference>
<evidence type="ECO:0000313" key="4">
    <source>
        <dbReference type="EMBL" id="MFC3762884.1"/>
    </source>
</evidence>
<dbReference type="CDD" id="cd02440">
    <property type="entry name" value="AdoMet_MTases"/>
    <property type="match status" value="1"/>
</dbReference>
<dbReference type="EMBL" id="JBHRZH010000016">
    <property type="protein sequence ID" value="MFC3762884.1"/>
    <property type="molecule type" value="Genomic_DNA"/>
</dbReference>
<dbReference type="InterPro" id="IPR041698">
    <property type="entry name" value="Methyltransf_25"/>
</dbReference>
<organism evidence="4 5">
    <name type="scientific">Tenggerimyces flavus</name>
    <dbReference type="NCBI Taxonomy" id="1708749"/>
    <lineage>
        <taxon>Bacteria</taxon>
        <taxon>Bacillati</taxon>
        <taxon>Actinomycetota</taxon>
        <taxon>Actinomycetes</taxon>
        <taxon>Propionibacteriales</taxon>
        <taxon>Nocardioidaceae</taxon>
        <taxon>Tenggerimyces</taxon>
    </lineage>
</organism>
<evidence type="ECO:0000256" key="2">
    <source>
        <dbReference type="ARBA" id="ARBA00022679"/>
    </source>
</evidence>
<dbReference type="SUPFAM" id="SSF53335">
    <property type="entry name" value="S-adenosyl-L-methionine-dependent methyltransferases"/>
    <property type="match status" value="1"/>
</dbReference>
<sequence length="263" mass="28518">MSWQWDPTLYEGSAEYYAVGRMPYPQAIADAIRDALDLDGTGGYLDIGCGPGSLTTLVAPLFERATGVDADQGMIRVAKANAPEIDWRCMRAEELPADLGDQRLITFAQSFHWFDRPLVAGIVRGMLQPGGAVVHVGATTHEGIEGSTTPRDEIRGLITEYLGSTRRAGQGVLTDGTAGGENAIFAAAGFDGPQVVEVERGELLERSEDQIVASVFSLSGAAPHLFGDRREAFERDLRQLLRDHSPEGTFVERARGITLSVWR</sequence>
<dbReference type="Gene3D" id="3.40.50.150">
    <property type="entry name" value="Vaccinia Virus protein VP39"/>
    <property type="match status" value="1"/>
</dbReference>
<keyword evidence="1 4" id="KW-0489">Methyltransferase</keyword>
<gene>
    <name evidence="4" type="ORF">ACFOUW_18735</name>
</gene>
<evidence type="ECO:0000256" key="1">
    <source>
        <dbReference type="ARBA" id="ARBA00022603"/>
    </source>
</evidence>
<keyword evidence="5" id="KW-1185">Reference proteome</keyword>
<proteinExistence type="predicted"/>
<dbReference type="GO" id="GO:0032259">
    <property type="term" value="P:methylation"/>
    <property type="evidence" value="ECO:0007669"/>
    <property type="project" value="UniProtKB-KW"/>
</dbReference>
<dbReference type="GO" id="GO:0008168">
    <property type="term" value="F:methyltransferase activity"/>
    <property type="evidence" value="ECO:0007669"/>
    <property type="project" value="UniProtKB-KW"/>
</dbReference>
<dbReference type="PANTHER" id="PTHR44942">
    <property type="entry name" value="METHYLTRANSF_11 DOMAIN-CONTAINING PROTEIN"/>
    <property type="match status" value="1"/>
</dbReference>
<feature type="domain" description="Methyltransferase" evidence="3">
    <location>
        <begin position="45"/>
        <end position="131"/>
    </location>
</feature>
<dbReference type="InterPro" id="IPR029063">
    <property type="entry name" value="SAM-dependent_MTases_sf"/>
</dbReference>
<keyword evidence="2" id="KW-0808">Transferase</keyword>
<reference evidence="5" key="1">
    <citation type="journal article" date="2019" name="Int. J. Syst. Evol. Microbiol.">
        <title>The Global Catalogue of Microorganisms (GCM) 10K type strain sequencing project: providing services to taxonomists for standard genome sequencing and annotation.</title>
        <authorList>
            <consortium name="The Broad Institute Genomics Platform"/>
            <consortium name="The Broad Institute Genome Sequencing Center for Infectious Disease"/>
            <person name="Wu L."/>
            <person name="Ma J."/>
        </authorList>
    </citation>
    <scope>NUCLEOTIDE SEQUENCE [LARGE SCALE GENOMIC DNA]</scope>
    <source>
        <strain evidence="5">CGMCC 4.7241</strain>
    </source>
</reference>
<evidence type="ECO:0000259" key="3">
    <source>
        <dbReference type="Pfam" id="PF13649"/>
    </source>
</evidence>
<name>A0ABV7YEW1_9ACTN</name>
<dbReference type="InterPro" id="IPR051052">
    <property type="entry name" value="Diverse_substrate_MTase"/>
</dbReference>